<sequence>MTVNPLYHHTPEKIQRELEWIQHAKRDPERFAPLYDKYHEQIFRYIYQRMDDMDMAADVTSQVFLKAMKNLHKYEFRGVPFGSWLYRIAKSELYQSFREKQAIRTVNVETVHLSEMMDVFSEEENEVNRAKLFACIAKLKEDEVQLLEMRYFEKRPFREIAEILDVTENNAKVRCFRVVEKLKKLFHKK</sequence>
<proteinExistence type="inferred from homology"/>
<name>A0ABN1ML70_9FLAO</name>
<dbReference type="EMBL" id="BAAAFH010000002">
    <property type="protein sequence ID" value="GAA0873663.1"/>
    <property type="molecule type" value="Genomic_DNA"/>
</dbReference>
<comment type="caution">
    <text evidence="7">The sequence shown here is derived from an EMBL/GenBank/DDBJ whole genome shotgun (WGS) entry which is preliminary data.</text>
</comment>
<feature type="domain" description="RNA polymerase sigma-70 region 2" evidence="5">
    <location>
        <begin position="34"/>
        <end position="101"/>
    </location>
</feature>
<evidence type="ECO:0000313" key="8">
    <source>
        <dbReference type="Proteomes" id="UP001501126"/>
    </source>
</evidence>
<dbReference type="Proteomes" id="UP001501126">
    <property type="component" value="Unassembled WGS sequence"/>
</dbReference>
<dbReference type="RefSeq" id="WP_343783913.1">
    <property type="nucleotide sequence ID" value="NZ_BAAAFH010000002.1"/>
</dbReference>
<keyword evidence="8" id="KW-1185">Reference proteome</keyword>
<accession>A0ABN1ML70</accession>
<dbReference type="InterPro" id="IPR014284">
    <property type="entry name" value="RNA_pol_sigma-70_dom"/>
</dbReference>
<dbReference type="Gene3D" id="1.10.1740.10">
    <property type="match status" value="1"/>
</dbReference>
<comment type="similarity">
    <text evidence="1">Belongs to the sigma-70 factor family. ECF subfamily.</text>
</comment>
<gene>
    <name evidence="7" type="ORF">GCM10009118_00710</name>
</gene>
<protein>
    <submittedName>
        <fullName evidence="7">RNA polymerase sigma factor</fullName>
    </submittedName>
</protein>
<evidence type="ECO:0000259" key="5">
    <source>
        <dbReference type="Pfam" id="PF04542"/>
    </source>
</evidence>
<keyword evidence="4" id="KW-0804">Transcription</keyword>
<dbReference type="SUPFAM" id="SSF88946">
    <property type="entry name" value="Sigma2 domain of RNA polymerase sigma factors"/>
    <property type="match status" value="1"/>
</dbReference>
<dbReference type="Pfam" id="PF08281">
    <property type="entry name" value="Sigma70_r4_2"/>
    <property type="match status" value="1"/>
</dbReference>
<dbReference type="InterPro" id="IPR039425">
    <property type="entry name" value="RNA_pol_sigma-70-like"/>
</dbReference>
<dbReference type="InterPro" id="IPR013324">
    <property type="entry name" value="RNA_pol_sigma_r3/r4-like"/>
</dbReference>
<dbReference type="InterPro" id="IPR013325">
    <property type="entry name" value="RNA_pol_sigma_r2"/>
</dbReference>
<evidence type="ECO:0000256" key="2">
    <source>
        <dbReference type="ARBA" id="ARBA00023015"/>
    </source>
</evidence>
<evidence type="ECO:0000256" key="4">
    <source>
        <dbReference type="ARBA" id="ARBA00023163"/>
    </source>
</evidence>
<evidence type="ECO:0000256" key="1">
    <source>
        <dbReference type="ARBA" id="ARBA00010641"/>
    </source>
</evidence>
<organism evidence="7 8">
    <name type="scientific">Wandonia haliotis</name>
    <dbReference type="NCBI Taxonomy" id="574963"/>
    <lineage>
        <taxon>Bacteria</taxon>
        <taxon>Pseudomonadati</taxon>
        <taxon>Bacteroidota</taxon>
        <taxon>Flavobacteriia</taxon>
        <taxon>Flavobacteriales</taxon>
        <taxon>Crocinitomicaceae</taxon>
        <taxon>Wandonia</taxon>
    </lineage>
</organism>
<reference evidence="7 8" key="1">
    <citation type="journal article" date="2019" name="Int. J. Syst. Evol. Microbiol.">
        <title>The Global Catalogue of Microorganisms (GCM) 10K type strain sequencing project: providing services to taxonomists for standard genome sequencing and annotation.</title>
        <authorList>
            <consortium name="The Broad Institute Genomics Platform"/>
            <consortium name="The Broad Institute Genome Sequencing Center for Infectious Disease"/>
            <person name="Wu L."/>
            <person name="Ma J."/>
        </authorList>
    </citation>
    <scope>NUCLEOTIDE SEQUENCE [LARGE SCALE GENOMIC DNA]</scope>
    <source>
        <strain evidence="7 8">JCM 16083</strain>
    </source>
</reference>
<feature type="domain" description="RNA polymerase sigma factor 70 region 4 type 2" evidence="6">
    <location>
        <begin position="131"/>
        <end position="182"/>
    </location>
</feature>
<dbReference type="Gene3D" id="1.10.10.10">
    <property type="entry name" value="Winged helix-like DNA-binding domain superfamily/Winged helix DNA-binding domain"/>
    <property type="match status" value="1"/>
</dbReference>
<dbReference type="InterPro" id="IPR013249">
    <property type="entry name" value="RNA_pol_sigma70_r4_t2"/>
</dbReference>
<dbReference type="Pfam" id="PF04542">
    <property type="entry name" value="Sigma70_r2"/>
    <property type="match status" value="1"/>
</dbReference>
<dbReference type="PANTHER" id="PTHR43133:SF57">
    <property type="entry name" value="RNA POLYMERASE SIGMA-70 FACTOR"/>
    <property type="match status" value="1"/>
</dbReference>
<dbReference type="InterPro" id="IPR036388">
    <property type="entry name" value="WH-like_DNA-bd_sf"/>
</dbReference>
<evidence type="ECO:0000256" key="3">
    <source>
        <dbReference type="ARBA" id="ARBA00023082"/>
    </source>
</evidence>
<evidence type="ECO:0000259" key="6">
    <source>
        <dbReference type="Pfam" id="PF08281"/>
    </source>
</evidence>
<keyword evidence="2" id="KW-0805">Transcription regulation</keyword>
<keyword evidence="3" id="KW-0731">Sigma factor</keyword>
<dbReference type="SUPFAM" id="SSF88659">
    <property type="entry name" value="Sigma3 and sigma4 domains of RNA polymerase sigma factors"/>
    <property type="match status" value="1"/>
</dbReference>
<dbReference type="PANTHER" id="PTHR43133">
    <property type="entry name" value="RNA POLYMERASE ECF-TYPE SIGMA FACTO"/>
    <property type="match status" value="1"/>
</dbReference>
<dbReference type="InterPro" id="IPR007627">
    <property type="entry name" value="RNA_pol_sigma70_r2"/>
</dbReference>
<dbReference type="NCBIfam" id="TIGR02937">
    <property type="entry name" value="sigma70-ECF"/>
    <property type="match status" value="1"/>
</dbReference>
<evidence type="ECO:0000313" key="7">
    <source>
        <dbReference type="EMBL" id="GAA0873663.1"/>
    </source>
</evidence>